<dbReference type="PANTHER" id="PTHR47657">
    <property type="entry name" value="STEROL REGULATORY ELEMENT-BINDING PROTEIN ECM22"/>
    <property type="match status" value="1"/>
</dbReference>
<reference evidence="4" key="1">
    <citation type="submission" date="2022-10" db="EMBL/GenBank/DDBJ databases">
        <title>Determination and structural analysis of whole genome sequence of Sarocladium strictum F4-1.</title>
        <authorList>
            <person name="Hu L."/>
            <person name="Jiang Y."/>
        </authorList>
    </citation>
    <scope>NUCLEOTIDE SEQUENCE</scope>
    <source>
        <strain evidence="4">F4-1</strain>
    </source>
</reference>
<dbReference type="InterPro" id="IPR052400">
    <property type="entry name" value="Zn2-C6_fungal_TF"/>
</dbReference>
<evidence type="ECO:0000256" key="1">
    <source>
        <dbReference type="ARBA" id="ARBA00023242"/>
    </source>
</evidence>
<dbReference type="PANTHER" id="PTHR47657:SF7">
    <property type="entry name" value="STEROL REGULATORY ELEMENT-BINDING PROTEIN ECM22"/>
    <property type="match status" value="1"/>
</dbReference>
<feature type="domain" description="Zn(2)-C6 fungal-type" evidence="3">
    <location>
        <begin position="82"/>
        <end position="112"/>
    </location>
</feature>
<dbReference type="CDD" id="cd00067">
    <property type="entry name" value="GAL4"/>
    <property type="match status" value="1"/>
</dbReference>
<feature type="compositionally biased region" description="Basic residues" evidence="2">
    <location>
        <begin position="64"/>
        <end position="79"/>
    </location>
</feature>
<proteinExistence type="predicted"/>
<name>A0AA39L7Z8_SARSR</name>
<dbReference type="SUPFAM" id="SSF57701">
    <property type="entry name" value="Zn2/Cys6 DNA-binding domain"/>
    <property type="match status" value="1"/>
</dbReference>
<gene>
    <name evidence="4" type="ORF">NLU13_5794</name>
</gene>
<evidence type="ECO:0000256" key="2">
    <source>
        <dbReference type="SAM" id="MobiDB-lite"/>
    </source>
</evidence>
<dbReference type="Proteomes" id="UP001175261">
    <property type="component" value="Unassembled WGS sequence"/>
</dbReference>
<dbReference type="InterPro" id="IPR001138">
    <property type="entry name" value="Zn2Cys6_DnaBD"/>
</dbReference>
<sequence>MEDVPSNNPSEPRHDGLVFRFVSKSKFPALQSPQRNTRVHTNYQFVDDTASAITTSSYSGRVQGRPHRRPIPRKGHTKSRQGCFSCKRRRVKCPENLPTCDNCQRLGLWCEYPPQRDQVSEFMTLTAQQIHKSLSPIQMSQTDLHFFHHFLLHAYPGLPIQGEAVWREIAKYSQGFDFLTHAMLALGASHLGLCNGRDYRTAALTHRIKAINSLNSVLGNPCHSKEECDARYGALMALTFQSTYMPDGMEEYLAMLRGCSLVASRSLVQFQDSAFVLFSTEGYLQRVTEIMSRVDHGLPDQESIDDGLASLQALVPLCQSVVEHSFIKSLQIILKLSRTSCIAG</sequence>
<dbReference type="GO" id="GO:0008270">
    <property type="term" value="F:zinc ion binding"/>
    <property type="evidence" value="ECO:0007669"/>
    <property type="project" value="InterPro"/>
</dbReference>
<dbReference type="Pfam" id="PF11951">
    <property type="entry name" value="Fungal_trans_2"/>
    <property type="match status" value="1"/>
</dbReference>
<dbReference type="Pfam" id="PF00172">
    <property type="entry name" value="Zn_clus"/>
    <property type="match status" value="1"/>
</dbReference>
<keyword evidence="5" id="KW-1185">Reference proteome</keyword>
<organism evidence="4 5">
    <name type="scientific">Sarocladium strictum</name>
    <name type="common">Black bundle disease fungus</name>
    <name type="synonym">Acremonium strictum</name>
    <dbReference type="NCBI Taxonomy" id="5046"/>
    <lineage>
        <taxon>Eukaryota</taxon>
        <taxon>Fungi</taxon>
        <taxon>Dikarya</taxon>
        <taxon>Ascomycota</taxon>
        <taxon>Pezizomycotina</taxon>
        <taxon>Sordariomycetes</taxon>
        <taxon>Hypocreomycetidae</taxon>
        <taxon>Hypocreales</taxon>
        <taxon>Sarocladiaceae</taxon>
        <taxon>Sarocladium</taxon>
    </lineage>
</organism>
<keyword evidence="1" id="KW-0539">Nucleus</keyword>
<accession>A0AA39L7Z8</accession>
<protein>
    <recommendedName>
        <fullName evidence="3">Zn(2)-C6 fungal-type domain-containing protein</fullName>
    </recommendedName>
</protein>
<dbReference type="EMBL" id="JAPDFR010000004">
    <property type="protein sequence ID" value="KAK0387482.1"/>
    <property type="molecule type" value="Genomic_DNA"/>
</dbReference>
<dbReference type="InterPro" id="IPR021858">
    <property type="entry name" value="Fun_TF"/>
</dbReference>
<dbReference type="InterPro" id="IPR036864">
    <property type="entry name" value="Zn2-C6_fun-type_DNA-bd_sf"/>
</dbReference>
<dbReference type="SMART" id="SM00066">
    <property type="entry name" value="GAL4"/>
    <property type="match status" value="1"/>
</dbReference>
<comment type="caution">
    <text evidence="4">The sequence shown here is derived from an EMBL/GenBank/DDBJ whole genome shotgun (WGS) entry which is preliminary data.</text>
</comment>
<dbReference type="Gene3D" id="4.10.240.10">
    <property type="entry name" value="Zn(2)-C6 fungal-type DNA-binding domain"/>
    <property type="match status" value="1"/>
</dbReference>
<dbReference type="GO" id="GO:0000981">
    <property type="term" value="F:DNA-binding transcription factor activity, RNA polymerase II-specific"/>
    <property type="evidence" value="ECO:0007669"/>
    <property type="project" value="InterPro"/>
</dbReference>
<dbReference type="PROSITE" id="PS00463">
    <property type="entry name" value="ZN2_CY6_FUNGAL_1"/>
    <property type="match status" value="1"/>
</dbReference>
<dbReference type="AlphaFoldDB" id="A0AA39L7Z8"/>
<dbReference type="PROSITE" id="PS50048">
    <property type="entry name" value="ZN2_CY6_FUNGAL_2"/>
    <property type="match status" value="1"/>
</dbReference>
<evidence type="ECO:0000313" key="4">
    <source>
        <dbReference type="EMBL" id="KAK0387482.1"/>
    </source>
</evidence>
<evidence type="ECO:0000313" key="5">
    <source>
        <dbReference type="Proteomes" id="UP001175261"/>
    </source>
</evidence>
<evidence type="ECO:0000259" key="3">
    <source>
        <dbReference type="PROSITE" id="PS50048"/>
    </source>
</evidence>
<feature type="region of interest" description="Disordered" evidence="2">
    <location>
        <begin position="57"/>
        <end position="79"/>
    </location>
</feature>